<sequence length="13" mass="1457">MTAIQWSLGFEAC</sequence>
<organism evidence="1">
    <name type="scientific">Rhizophora mucronata</name>
    <name type="common">Asiatic mangrove</name>
    <dbReference type="NCBI Taxonomy" id="61149"/>
    <lineage>
        <taxon>Eukaryota</taxon>
        <taxon>Viridiplantae</taxon>
        <taxon>Streptophyta</taxon>
        <taxon>Embryophyta</taxon>
        <taxon>Tracheophyta</taxon>
        <taxon>Spermatophyta</taxon>
        <taxon>Magnoliopsida</taxon>
        <taxon>eudicotyledons</taxon>
        <taxon>Gunneridae</taxon>
        <taxon>Pentapetalae</taxon>
        <taxon>rosids</taxon>
        <taxon>fabids</taxon>
        <taxon>Malpighiales</taxon>
        <taxon>Rhizophoraceae</taxon>
        <taxon>Rhizophora</taxon>
    </lineage>
</organism>
<evidence type="ECO:0000313" key="1">
    <source>
        <dbReference type="EMBL" id="MBX66217.1"/>
    </source>
</evidence>
<reference evidence="1" key="1">
    <citation type="submission" date="2018-02" db="EMBL/GenBank/DDBJ databases">
        <title>Rhizophora mucronata_Transcriptome.</title>
        <authorList>
            <person name="Meera S.P."/>
            <person name="Sreeshan A."/>
            <person name="Augustine A."/>
        </authorList>
    </citation>
    <scope>NUCLEOTIDE SEQUENCE</scope>
    <source>
        <tissue evidence="1">Leaf</tissue>
    </source>
</reference>
<protein>
    <submittedName>
        <fullName evidence="1">Uncharacterized protein</fullName>
    </submittedName>
</protein>
<proteinExistence type="predicted"/>
<name>A0A2P2QH43_RHIMU</name>
<dbReference type="EMBL" id="GGEC01085733">
    <property type="protein sequence ID" value="MBX66217.1"/>
    <property type="molecule type" value="Transcribed_RNA"/>
</dbReference>
<accession>A0A2P2QH43</accession>